<sequence length="39" mass="4386">MEVHYSGDYAIFFIEDGHRLGCALGECSKVKKVLVKVSR</sequence>
<dbReference type="Gene3D" id="2.60.120.370">
    <property type="entry name" value="YhcH/YjgK/YiaL"/>
    <property type="match status" value="1"/>
</dbReference>
<reference evidence="1 2" key="1">
    <citation type="submission" date="2019-05" db="EMBL/GenBank/DDBJ databases">
        <authorList>
            <person name="Schori C."/>
            <person name="Ahrens C."/>
        </authorList>
    </citation>
    <scope>NUCLEOTIDE SEQUENCE [LARGE SCALE GENOMIC DNA]</scope>
    <source>
        <strain evidence="1 2">DSM 10702</strain>
    </source>
</reference>
<gene>
    <name evidence="1" type="ORF">FF104_07615</name>
</gene>
<dbReference type="EMBL" id="CP040626">
    <property type="protein sequence ID" value="QMW92768.1"/>
    <property type="molecule type" value="Genomic_DNA"/>
</dbReference>
<dbReference type="InterPro" id="IPR037012">
    <property type="entry name" value="NanQ/TabA/YiaL_sf"/>
</dbReference>
<dbReference type="AlphaFoldDB" id="A0AAP9RHQ9"/>
<dbReference type="Proteomes" id="UP000515243">
    <property type="component" value="Chromosome 1"/>
</dbReference>
<name>A0AAP9RHQ9_CLOBU</name>
<evidence type="ECO:0000313" key="1">
    <source>
        <dbReference type="EMBL" id="QMW92768.1"/>
    </source>
</evidence>
<proteinExistence type="predicted"/>
<protein>
    <submittedName>
        <fullName evidence="1">Uncharacterized protein</fullName>
    </submittedName>
</protein>
<accession>A0AAP9RHQ9</accession>
<dbReference type="SUPFAM" id="SSF51197">
    <property type="entry name" value="Clavaminate synthase-like"/>
    <property type="match status" value="1"/>
</dbReference>
<evidence type="ECO:0000313" key="2">
    <source>
        <dbReference type="Proteomes" id="UP000515243"/>
    </source>
</evidence>
<organism evidence="1 2">
    <name type="scientific">Clostridium butyricum</name>
    <dbReference type="NCBI Taxonomy" id="1492"/>
    <lineage>
        <taxon>Bacteria</taxon>
        <taxon>Bacillati</taxon>
        <taxon>Bacillota</taxon>
        <taxon>Clostridia</taxon>
        <taxon>Eubacteriales</taxon>
        <taxon>Clostridiaceae</taxon>
        <taxon>Clostridium</taxon>
    </lineage>
</organism>